<evidence type="ECO:0000313" key="2">
    <source>
        <dbReference type="EMBL" id="TCD59947.1"/>
    </source>
</evidence>
<reference evidence="2 3" key="1">
    <citation type="submission" date="2018-11" db="EMBL/GenBank/DDBJ databases">
        <title>Genome assembly of Steccherinum ochraceum LE-BIN_3174, the white-rot fungus of the Steccherinaceae family (The Residual Polyporoid clade, Polyporales, Basidiomycota).</title>
        <authorList>
            <person name="Fedorova T.V."/>
            <person name="Glazunova O.A."/>
            <person name="Landesman E.O."/>
            <person name="Moiseenko K.V."/>
            <person name="Psurtseva N.V."/>
            <person name="Savinova O.S."/>
            <person name="Shakhova N.V."/>
            <person name="Tyazhelova T.V."/>
            <person name="Vasina D.V."/>
        </authorList>
    </citation>
    <scope>NUCLEOTIDE SEQUENCE [LARGE SCALE GENOMIC DNA]</scope>
    <source>
        <strain evidence="2 3">LE-BIN_3174</strain>
    </source>
</reference>
<evidence type="ECO:0000313" key="3">
    <source>
        <dbReference type="Proteomes" id="UP000292702"/>
    </source>
</evidence>
<sequence>MADGMRISAFELRLLASLSRSNINLCSSLHAFSTARRLQMAPLDTLKSSTSQSAKDSKRVQTR</sequence>
<comment type="caution">
    <text evidence="2">The sequence shown here is derived from an EMBL/GenBank/DDBJ whole genome shotgun (WGS) entry which is preliminary data.</text>
</comment>
<proteinExistence type="predicted"/>
<feature type="region of interest" description="Disordered" evidence="1">
    <location>
        <begin position="43"/>
        <end position="63"/>
    </location>
</feature>
<protein>
    <submittedName>
        <fullName evidence="2">Uncharacterized protein</fullName>
    </submittedName>
</protein>
<evidence type="ECO:0000256" key="1">
    <source>
        <dbReference type="SAM" id="MobiDB-lite"/>
    </source>
</evidence>
<gene>
    <name evidence="2" type="ORF">EIP91_011021</name>
</gene>
<dbReference type="Proteomes" id="UP000292702">
    <property type="component" value="Unassembled WGS sequence"/>
</dbReference>
<accession>A0A4V2MV24</accession>
<name>A0A4V2MV24_9APHY</name>
<organism evidence="2 3">
    <name type="scientific">Steccherinum ochraceum</name>
    <dbReference type="NCBI Taxonomy" id="92696"/>
    <lineage>
        <taxon>Eukaryota</taxon>
        <taxon>Fungi</taxon>
        <taxon>Dikarya</taxon>
        <taxon>Basidiomycota</taxon>
        <taxon>Agaricomycotina</taxon>
        <taxon>Agaricomycetes</taxon>
        <taxon>Polyporales</taxon>
        <taxon>Steccherinaceae</taxon>
        <taxon>Steccherinum</taxon>
    </lineage>
</organism>
<dbReference type="AlphaFoldDB" id="A0A4V2MV24"/>
<dbReference type="EMBL" id="RWJN01000694">
    <property type="protein sequence ID" value="TCD59947.1"/>
    <property type="molecule type" value="Genomic_DNA"/>
</dbReference>
<keyword evidence="3" id="KW-1185">Reference proteome</keyword>